<dbReference type="Pfam" id="PF10051">
    <property type="entry name" value="DUF2286"/>
    <property type="match status" value="1"/>
</dbReference>
<comment type="caution">
    <text evidence="1">The sequence shown here is derived from an EMBL/GenBank/DDBJ whole genome shotgun (WGS) entry which is preliminary data.</text>
</comment>
<proteinExistence type="predicted"/>
<dbReference type="RefSeq" id="WP_285273377.1">
    <property type="nucleotide sequence ID" value="NZ_JASNVW010000001.1"/>
</dbReference>
<keyword evidence="2" id="KW-1185">Reference proteome</keyword>
<dbReference type="AlphaFoldDB" id="A0ABD4Z619"/>
<name>A0ABD4Z619_9CREN</name>
<dbReference type="Proteomes" id="UP001529235">
    <property type="component" value="Unassembled WGS sequence"/>
</dbReference>
<dbReference type="InterPro" id="IPR017006">
    <property type="entry name" value="UCP032756"/>
</dbReference>
<evidence type="ECO:0000313" key="1">
    <source>
        <dbReference type="EMBL" id="MDK6028412.1"/>
    </source>
</evidence>
<dbReference type="EMBL" id="JASNVW010000001">
    <property type="protein sequence ID" value="MDK6028412.1"/>
    <property type="molecule type" value="Genomic_DNA"/>
</dbReference>
<accession>A0ABD4Z619</accession>
<protein>
    <submittedName>
        <fullName evidence="1">DUF2286 domain-containing protein</fullName>
    </submittedName>
</protein>
<reference evidence="1 2" key="1">
    <citation type="submission" date="2023-05" db="EMBL/GenBank/DDBJ databases">
        <title>A new hyperthermophilic archaea 'Ignisphaera cupida' sp. nov. and description of the family 'Ignisphaeraceae' fam. nov.</title>
        <authorList>
            <person name="Podosokorskaya O.A."/>
            <person name="Elcheninov A.G."/>
            <person name="Klukina A."/>
            <person name="Merkel A.Y."/>
        </authorList>
    </citation>
    <scope>NUCLEOTIDE SEQUENCE [LARGE SCALE GENOMIC DNA]</scope>
    <source>
        <strain evidence="1 2">4213-co</strain>
    </source>
</reference>
<organism evidence="1 2">
    <name type="scientific">Ignisphaera cupida</name>
    <dbReference type="NCBI Taxonomy" id="3050454"/>
    <lineage>
        <taxon>Archaea</taxon>
        <taxon>Thermoproteota</taxon>
        <taxon>Thermoprotei</taxon>
        <taxon>Desulfurococcales</taxon>
        <taxon>Desulfurococcaceae</taxon>
        <taxon>Ignisphaera</taxon>
    </lineage>
</organism>
<evidence type="ECO:0000313" key="2">
    <source>
        <dbReference type="Proteomes" id="UP001529235"/>
    </source>
</evidence>
<gene>
    <name evidence="1" type="ORF">QPL79_03420</name>
</gene>
<sequence length="143" mass="16726">MKILVLRAELGEIKEKNVVEGDFNNVLKDVVMKALSLWEPQKSDLIVVKHRHEINIKLPIKKEQYDLYSQLNLRRKGDVATIEVLIYLVSFENQWIDNDIIDSKVFLVAPYIDDFISEKIEDLAKGITSPERKEEEEKEVEEE</sequence>